<reference evidence="1 2" key="1">
    <citation type="submission" date="2019-03" db="EMBL/GenBank/DDBJ databases">
        <title>First draft genome of Liparis tanakae, snailfish: a comprehensive survey of snailfish specific genes.</title>
        <authorList>
            <person name="Kim W."/>
            <person name="Song I."/>
            <person name="Jeong J.-H."/>
            <person name="Kim D."/>
            <person name="Kim S."/>
            <person name="Ryu S."/>
            <person name="Song J.Y."/>
            <person name="Lee S.K."/>
        </authorList>
    </citation>
    <scope>NUCLEOTIDE SEQUENCE [LARGE SCALE GENOMIC DNA]</scope>
    <source>
        <tissue evidence="1">Muscle</tissue>
    </source>
</reference>
<gene>
    <name evidence="1" type="ORF">EYF80_001244</name>
</gene>
<comment type="caution">
    <text evidence="1">The sequence shown here is derived from an EMBL/GenBank/DDBJ whole genome shotgun (WGS) entry which is preliminary data.</text>
</comment>
<accession>A0A4Z2JGU4</accession>
<keyword evidence="2" id="KW-1185">Reference proteome</keyword>
<evidence type="ECO:0000313" key="2">
    <source>
        <dbReference type="Proteomes" id="UP000314294"/>
    </source>
</evidence>
<proteinExistence type="predicted"/>
<organism evidence="1 2">
    <name type="scientific">Liparis tanakae</name>
    <name type="common">Tanaka's snailfish</name>
    <dbReference type="NCBI Taxonomy" id="230148"/>
    <lineage>
        <taxon>Eukaryota</taxon>
        <taxon>Metazoa</taxon>
        <taxon>Chordata</taxon>
        <taxon>Craniata</taxon>
        <taxon>Vertebrata</taxon>
        <taxon>Euteleostomi</taxon>
        <taxon>Actinopterygii</taxon>
        <taxon>Neopterygii</taxon>
        <taxon>Teleostei</taxon>
        <taxon>Neoteleostei</taxon>
        <taxon>Acanthomorphata</taxon>
        <taxon>Eupercaria</taxon>
        <taxon>Perciformes</taxon>
        <taxon>Cottioidei</taxon>
        <taxon>Cottales</taxon>
        <taxon>Liparidae</taxon>
        <taxon>Liparis</taxon>
    </lineage>
</organism>
<name>A0A4Z2JGU4_9TELE</name>
<dbReference type="EMBL" id="SRLO01000005">
    <property type="protein sequence ID" value="TNN88462.1"/>
    <property type="molecule type" value="Genomic_DNA"/>
</dbReference>
<evidence type="ECO:0000313" key="1">
    <source>
        <dbReference type="EMBL" id="TNN88462.1"/>
    </source>
</evidence>
<protein>
    <submittedName>
        <fullName evidence="1">Uncharacterized protein</fullName>
    </submittedName>
</protein>
<sequence length="143" mass="16294">MLQLRDYHRIPLESSAEKDFDVGQPCWGLVFMRGASVFVCRTLRPQDPHWETHKEPRSNDRSAPQMSLKYKQCESGDYRFKLHPQCVRFHPVTHDSHQSRAGAISSCSTRSRPLNSGGLVSKPSQVVTSTFELTIWQPPPGIM</sequence>
<dbReference type="Proteomes" id="UP000314294">
    <property type="component" value="Unassembled WGS sequence"/>
</dbReference>
<dbReference type="AlphaFoldDB" id="A0A4Z2JGU4"/>